<evidence type="ECO:0000313" key="2">
    <source>
        <dbReference type="Proteomes" id="UP001164929"/>
    </source>
</evidence>
<keyword evidence="2" id="KW-1185">Reference proteome</keyword>
<protein>
    <submittedName>
        <fullName evidence="1">Uncharacterized protein</fullName>
    </submittedName>
</protein>
<reference evidence="1" key="1">
    <citation type="journal article" date="2023" name="Mol. Ecol. Resour.">
        <title>Chromosome-level genome assembly of a triploid poplar Populus alba 'Berolinensis'.</title>
        <authorList>
            <person name="Chen S."/>
            <person name="Yu Y."/>
            <person name="Wang X."/>
            <person name="Wang S."/>
            <person name="Zhang T."/>
            <person name="Zhou Y."/>
            <person name="He R."/>
            <person name="Meng N."/>
            <person name="Wang Y."/>
            <person name="Liu W."/>
            <person name="Liu Z."/>
            <person name="Liu J."/>
            <person name="Guo Q."/>
            <person name="Huang H."/>
            <person name="Sederoff R.R."/>
            <person name="Wang G."/>
            <person name="Qu G."/>
            <person name="Chen S."/>
        </authorList>
    </citation>
    <scope>NUCLEOTIDE SEQUENCE</scope>
    <source>
        <strain evidence="1">SC-2020</strain>
    </source>
</reference>
<name>A0AAD6QWK5_9ROSI</name>
<dbReference type="AlphaFoldDB" id="A0AAD6QWK5"/>
<dbReference type="EMBL" id="JAQIZT010000005">
    <property type="protein sequence ID" value="KAJ6997959.1"/>
    <property type="molecule type" value="Genomic_DNA"/>
</dbReference>
<evidence type="ECO:0000313" key="1">
    <source>
        <dbReference type="EMBL" id="KAJ6997959.1"/>
    </source>
</evidence>
<sequence>MLEQHYVSFSWKDLEDEFAIQFNKIVELNKRDERKNKDSLKLQHLKLRLFFDPGKLLGRYKQSQITFTNKMIQKGQATEIQECTFMAIAPRKFSVALSGSPKFNCALSRVIHA</sequence>
<accession>A0AAD6QWK5</accession>
<proteinExistence type="predicted"/>
<organism evidence="1 2">
    <name type="scientific">Populus alba x Populus x berolinensis</name>
    <dbReference type="NCBI Taxonomy" id="444605"/>
    <lineage>
        <taxon>Eukaryota</taxon>
        <taxon>Viridiplantae</taxon>
        <taxon>Streptophyta</taxon>
        <taxon>Embryophyta</taxon>
        <taxon>Tracheophyta</taxon>
        <taxon>Spermatophyta</taxon>
        <taxon>Magnoliopsida</taxon>
        <taxon>eudicotyledons</taxon>
        <taxon>Gunneridae</taxon>
        <taxon>Pentapetalae</taxon>
        <taxon>rosids</taxon>
        <taxon>fabids</taxon>
        <taxon>Malpighiales</taxon>
        <taxon>Salicaceae</taxon>
        <taxon>Saliceae</taxon>
        <taxon>Populus</taxon>
    </lineage>
</organism>
<comment type="caution">
    <text evidence="1">The sequence shown here is derived from an EMBL/GenBank/DDBJ whole genome shotgun (WGS) entry which is preliminary data.</text>
</comment>
<dbReference type="Proteomes" id="UP001164929">
    <property type="component" value="Chromosome 5"/>
</dbReference>
<gene>
    <name evidence="1" type="ORF">NC653_014245</name>
</gene>